<dbReference type="PANTHER" id="PTHR30636">
    <property type="entry name" value="UPF0701 PROTEIN YICC"/>
    <property type="match status" value="1"/>
</dbReference>
<dbReference type="NCBIfam" id="TIGR00255">
    <property type="entry name" value="YicC/YloC family endoribonuclease"/>
    <property type="match status" value="1"/>
</dbReference>
<comment type="cofactor">
    <cofactor evidence="1">
        <name>a divalent metal cation</name>
        <dbReference type="ChEBI" id="CHEBI:60240"/>
    </cofactor>
</comment>
<gene>
    <name evidence="8" type="ORF">NCTC13294_00737</name>
</gene>
<evidence type="ECO:0000256" key="4">
    <source>
        <dbReference type="ARBA" id="ARBA00022801"/>
    </source>
</evidence>
<dbReference type="OrthoDB" id="9771229at2"/>
<evidence type="ECO:0000259" key="6">
    <source>
        <dbReference type="Pfam" id="PF03755"/>
    </source>
</evidence>
<reference evidence="8 9" key="1">
    <citation type="submission" date="2018-06" db="EMBL/GenBank/DDBJ databases">
        <authorList>
            <consortium name="Pathogen Informatics"/>
            <person name="Doyle S."/>
        </authorList>
    </citation>
    <scope>NUCLEOTIDE SEQUENCE [LARGE SCALE GENOMIC DNA]</scope>
    <source>
        <strain evidence="8 9">NCTC13294</strain>
    </source>
</reference>
<evidence type="ECO:0000313" key="9">
    <source>
        <dbReference type="Proteomes" id="UP000254572"/>
    </source>
</evidence>
<dbReference type="Pfam" id="PF03755">
    <property type="entry name" value="YicC-like_N"/>
    <property type="match status" value="1"/>
</dbReference>
<evidence type="ECO:0000256" key="5">
    <source>
        <dbReference type="ARBA" id="ARBA00035648"/>
    </source>
</evidence>
<protein>
    <submittedName>
        <fullName evidence="8">YicC-like family, N-terminal region</fullName>
    </submittedName>
</protein>
<comment type="similarity">
    <text evidence="5">Belongs to the YicC/YloC family.</text>
</comment>
<evidence type="ECO:0000256" key="3">
    <source>
        <dbReference type="ARBA" id="ARBA00022759"/>
    </source>
</evidence>
<evidence type="ECO:0000259" key="7">
    <source>
        <dbReference type="Pfam" id="PF08340"/>
    </source>
</evidence>
<dbReference type="GO" id="GO:0016787">
    <property type="term" value="F:hydrolase activity"/>
    <property type="evidence" value="ECO:0007669"/>
    <property type="project" value="UniProtKB-KW"/>
</dbReference>
<dbReference type="InterPro" id="IPR013527">
    <property type="entry name" value="YicC-like_N"/>
</dbReference>
<organism evidence="8 9">
    <name type="scientific">Cardiobacterium valvarum</name>
    <dbReference type="NCBI Taxonomy" id="194702"/>
    <lineage>
        <taxon>Bacteria</taxon>
        <taxon>Pseudomonadati</taxon>
        <taxon>Pseudomonadota</taxon>
        <taxon>Gammaproteobacteria</taxon>
        <taxon>Cardiobacteriales</taxon>
        <taxon>Cardiobacteriaceae</taxon>
        <taxon>Cardiobacterium</taxon>
    </lineage>
</organism>
<name>A0A381E2S2_9GAMM</name>
<keyword evidence="9" id="KW-1185">Reference proteome</keyword>
<dbReference type="InterPro" id="IPR013551">
    <property type="entry name" value="YicC-like_C"/>
</dbReference>
<accession>A0A381E2S2</accession>
<dbReference type="EMBL" id="UFUW01000001">
    <property type="protein sequence ID" value="SUX20422.1"/>
    <property type="molecule type" value="Genomic_DNA"/>
</dbReference>
<feature type="domain" description="Endoribonuclease YicC-like N-terminal" evidence="6">
    <location>
        <begin position="3"/>
        <end position="151"/>
    </location>
</feature>
<dbReference type="InterPro" id="IPR005229">
    <property type="entry name" value="YicC/YloC-like"/>
</dbReference>
<feature type="domain" description="Endoribonuclease YicC-like C-terminal" evidence="7">
    <location>
        <begin position="171"/>
        <end position="285"/>
    </location>
</feature>
<evidence type="ECO:0000313" key="8">
    <source>
        <dbReference type="EMBL" id="SUX20422.1"/>
    </source>
</evidence>
<keyword evidence="4" id="KW-0378">Hydrolase</keyword>
<dbReference type="AlphaFoldDB" id="A0A381E2S2"/>
<evidence type="ECO:0000256" key="2">
    <source>
        <dbReference type="ARBA" id="ARBA00022722"/>
    </source>
</evidence>
<dbReference type="Proteomes" id="UP000254572">
    <property type="component" value="Unassembled WGS sequence"/>
</dbReference>
<sequence>MRQSMTAFARAVDENGRWRVSVELKSVNHRFLEVQMKMMDALRHLEGGIRERLQATVQRGKVEVWIFVETLSDARTQRLDSAALAQWLQALAAADSGNALGQPAWGDVLALPGVLVRERDSEVELDDMVMHLFEQALGDFLAMREREGAAIVRVLVQRLDDIDGQLAHVHAHLPRLQEKTTAQLHEKLAALRTEIDPAVAGQTLAAILSKMDVQEELDRLRFHVEEARKTLRQDGAIGRRMDFLMQEFNREANTLGSKAGDNVLSQAAVDLKVLIEQMREQVQNLV</sequence>
<dbReference type="PANTHER" id="PTHR30636:SF3">
    <property type="entry name" value="UPF0701 PROTEIN YICC"/>
    <property type="match status" value="1"/>
</dbReference>
<dbReference type="GO" id="GO:0004521">
    <property type="term" value="F:RNA endonuclease activity"/>
    <property type="evidence" value="ECO:0007669"/>
    <property type="project" value="InterPro"/>
</dbReference>
<proteinExistence type="inferred from homology"/>
<evidence type="ECO:0000256" key="1">
    <source>
        <dbReference type="ARBA" id="ARBA00001968"/>
    </source>
</evidence>
<keyword evidence="3" id="KW-0255">Endonuclease</keyword>
<keyword evidence="2" id="KW-0540">Nuclease</keyword>
<dbReference type="Pfam" id="PF08340">
    <property type="entry name" value="YicC-like_C"/>
    <property type="match status" value="1"/>
</dbReference>